<sequence length="331" mass="33872">MTNFQALRDGAALRDEAALRDGAALRDEAVASALELANGGRWERALALLDAMDRDVPSALAAAEVALDQDWWAGTDTAGERLAEAERAGAHGWALDFLRLRHDYLRLIHPAGETFQPGPWGKDPEAIAAIERQGELLRRTAPGRIEAGWAEMYLGLIADNVRADREAAPPHYEAALAASGKDAPAASAGGKVSGGAASGGAASGGVASGGVASSGVASGGVASGGDALLAREALRHLGDHDHDRGDHALALDRWRRATALGAGAGRVTGTLSQQLLLAVLARDAGDEAGAVALATEIERWADALGATRIRDNATAFLAGVDPTAAPEDAAS</sequence>
<gene>
    <name evidence="1" type="ORF">ACFQS1_03525</name>
</gene>
<dbReference type="RefSeq" id="WP_378964514.1">
    <property type="nucleotide sequence ID" value="NZ_JBHTBJ010000001.1"/>
</dbReference>
<protein>
    <recommendedName>
        <fullName evidence="3">Tetratricopeptide repeat protein</fullName>
    </recommendedName>
</protein>
<dbReference type="EMBL" id="JBHTBJ010000001">
    <property type="protein sequence ID" value="MFC7273043.1"/>
    <property type="molecule type" value="Genomic_DNA"/>
</dbReference>
<dbReference type="Proteomes" id="UP001596548">
    <property type="component" value="Unassembled WGS sequence"/>
</dbReference>
<evidence type="ECO:0008006" key="3">
    <source>
        <dbReference type="Google" id="ProtNLM"/>
    </source>
</evidence>
<organism evidence="1 2">
    <name type="scientific">Paractinoplanes rhizophilus</name>
    <dbReference type="NCBI Taxonomy" id="1416877"/>
    <lineage>
        <taxon>Bacteria</taxon>
        <taxon>Bacillati</taxon>
        <taxon>Actinomycetota</taxon>
        <taxon>Actinomycetes</taxon>
        <taxon>Micromonosporales</taxon>
        <taxon>Micromonosporaceae</taxon>
        <taxon>Paractinoplanes</taxon>
    </lineage>
</organism>
<keyword evidence="2" id="KW-1185">Reference proteome</keyword>
<evidence type="ECO:0000313" key="2">
    <source>
        <dbReference type="Proteomes" id="UP001596548"/>
    </source>
</evidence>
<comment type="caution">
    <text evidence="1">The sequence shown here is derived from an EMBL/GenBank/DDBJ whole genome shotgun (WGS) entry which is preliminary data.</text>
</comment>
<proteinExistence type="predicted"/>
<accession>A0ABW2HM11</accession>
<reference evidence="2" key="1">
    <citation type="journal article" date="2019" name="Int. J. Syst. Evol. Microbiol.">
        <title>The Global Catalogue of Microorganisms (GCM) 10K type strain sequencing project: providing services to taxonomists for standard genome sequencing and annotation.</title>
        <authorList>
            <consortium name="The Broad Institute Genomics Platform"/>
            <consortium name="The Broad Institute Genome Sequencing Center for Infectious Disease"/>
            <person name="Wu L."/>
            <person name="Ma J."/>
        </authorList>
    </citation>
    <scope>NUCLEOTIDE SEQUENCE [LARGE SCALE GENOMIC DNA]</scope>
    <source>
        <strain evidence="2">XZYJT-10</strain>
    </source>
</reference>
<evidence type="ECO:0000313" key="1">
    <source>
        <dbReference type="EMBL" id="MFC7273043.1"/>
    </source>
</evidence>
<name>A0ABW2HM11_9ACTN</name>